<protein>
    <submittedName>
        <fullName evidence="8">Transmembrane protein 14C</fullName>
    </submittedName>
</protein>
<evidence type="ECO:0000313" key="8">
    <source>
        <dbReference type="WBParaSite" id="SMUV_0000871101-mRNA-1"/>
    </source>
</evidence>
<evidence type="ECO:0000256" key="1">
    <source>
        <dbReference type="ARBA" id="ARBA00004370"/>
    </source>
</evidence>
<comment type="subcellular location">
    <subcellularLocation>
        <location evidence="1">Membrane</location>
    </subcellularLocation>
</comment>
<reference evidence="8" key="1">
    <citation type="submission" date="2017-02" db="UniProtKB">
        <authorList>
            <consortium name="WormBaseParasite"/>
        </authorList>
    </citation>
    <scope>IDENTIFICATION</scope>
</reference>
<dbReference type="GO" id="GO:0031966">
    <property type="term" value="C:mitochondrial membrane"/>
    <property type="evidence" value="ECO:0007669"/>
    <property type="project" value="TreeGrafter"/>
</dbReference>
<dbReference type="Proteomes" id="UP000046393">
    <property type="component" value="Unplaced"/>
</dbReference>
<feature type="transmembrane region" description="Helical" evidence="6">
    <location>
        <begin position="29"/>
        <end position="45"/>
    </location>
</feature>
<keyword evidence="3 6" id="KW-0812">Transmembrane</keyword>
<dbReference type="PANTHER" id="PTHR12668:SF43">
    <property type="entry name" value="TRANSMEMBRANE PROTEIN 14 HOMOLOG"/>
    <property type="match status" value="1"/>
</dbReference>
<dbReference type="Gene3D" id="1.10.10.1740">
    <property type="entry name" value="Transmembrane protein 14-like"/>
    <property type="match status" value="1"/>
</dbReference>
<dbReference type="WBParaSite" id="SMUV_0000871101-mRNA-1">
    <property type="protein sequence ID" value="SMUV_0000871101-mRNA-1"/>
    <property type="gene ID" value="SMUV_0000871101"/>
</dbReference>
<evidence type="ECO:0000256" key="3">
    <source>
        <dbReference type="ARBA" id="ARBA00022692"/>
    </source>
</evidence>
<organism evidence="7 8">
    <name type="scientific">Syphacia muris</name>
    <dbReference type="NCBI Taxonomy" id="451379"/>
    <lineage>
        <taxon>Eukaryota</taxon>
        <taxon>Metazoa</taxon>
        <taxon>Ecdysozoa</taxon>
        <taxon>Nematoda</taxon>
        <taxon>Chromadorea</taxon>
        <taxon>Rhabditida</taxon>
        <taxon>Spirurina</taxon>
        <taxon>Oxyuridomorpha</taxon>
        <taxon>Oxyuroidea</taxon>
        <taxon>Oxyuridae</taxon>
        <taxon>Syphacia</taxon>
    </lineage>
</organism>
<evidence type="ECO:0000313" key="7">
    <source>
        <dbReference type="Proteomes" id="UP000046393"/>
    </source>
</evidence>
<dbReference type="GO" id="GO:0070453">
    <property type="term" value="P:regulation of heme biosynthetic process"/>
    <property type="evidence" value="ECO:0007669"/>
    <property type="project" value="TreeGrafter"/>
</dbReference>
<feature type="transmembrane region" description="Helical" evidence="6">
    <location>
        <begin position="6"/>
        <end position="22"/>
    </location>
</feature>
<proteinExistence type="inferred from homology"/>
<evidence type="ECO:0000256" key="5">
    <source>
        <dbReference type="ARBA" id="ARBA00023136"/>
    </source>
</evidence>
<feature type="transmembrane region" description="Helical" evidence="6">
    <location>
        <begin position="51"/>
        <end position="69"/>
    </location>
</feature>
<dbReference type="AlphaFoldDB" id="A0A0N5AV09"/>
<evidence type="ECO:0000256" key="2">
    <source>
        <dbReference type="ARBA" id="ARBA00007590"/>
    </source>
</evidence>
<dbReference type="InterPro" id="IPR005349">
    <property type="entry name" value="TMEM14"/>
</dbReference>
<keyword evidence="7" id="KW-1185">Reference proteome</keyword>
<keyword evidence="5 6" id="KW-0472">Membrane</keyword>
<evidence type="ECO:0000256" key="4">
    <source>
        <dbReference type="ARBA" id="ARBA00022989"/>
    </source>
</evidence>
<keyword evidence="4 6" id="KW-1133">Transmembrane helix</keyword>
<name>A0A0N5AV09_9BILA</name>
<accession>A0A0N5AV09</accession>
<dbReference type="STRING" id="451379.A0A0N5AV09"/>
<dbReference type="PANTHER" id="PTHR12668">
    <property type="entry name" value="TRANSMEMBRANE PROTEIN 14, 15"/>
    <property type="match status" value="1"/>
</dbReference>
<dbReference type="Pfam" id="PF03647">
    <property type="entry name" value="Tmemb_14"/>
    <property type="match status" value="1"/>
</dbReference>
<dbReference type="InterPro" id="IPR044890">
    <property type="entry name" value="TMEM14_sf"/>
</dbReference>
<evidence type="ECO:0000256" key="6">
    <source>
        <dbReference type="SAM" id="Phobius"/>
    </source>
</evidence>
<comment type="similarity">
    <text evidence="2">Belongs to the TMEM14 family.</text>
</comment>
<sequence>MADFIGLMYAGFVVFGGVVGYVKAGSSMSLLSGIVFGSCVTFGAYTDNHLIILLSSGLLGALMSYRFYITMRMLPGGVVTLTSFAIALRSALRLVT</sequence>